<gene>
    <name evidence="1" type="ORF">BWR22_05145</name>
</gene>
<dbReference type="RefSeq" id="WP_076732348.1">
    <property type="nucleotide sequence ID" value="NZ_CP019352.1"/>
</dbReference>
<evidence type="ECO:0000313" key="2">
    <source>
        <dbReference type="Proteomes" id="UP000187506"/>
    </source>
</evidence>
<evidence type="ECO:0000313" key="1">
    <source>
        <dbReference type="EMBL" id="APX99719.1"/>
    </source>
</evidence>
<accession>A0AAC9LLU7</accession>
<protein>
    <submittedName>
        <fullName evidence="1">Uncharacterized protein</fullName>
    </submittedName>
</protein>
<dbReference type="EMBL" id="CP019352">
    <property type="protein sequence ID" value="APX99719.1"/>
    <property type="molecule type" value="Genomic_DNA"/>
</dbReference>
<proteinExistence type="predicted"/>
<reference evidence="1 2" key="1">
    <citation type="submission" date="2017-01" db="EMBL/GenBank/DDBJ databases">
        <title>Complete genome of Lacinutrix venerupis DOK2-8 isolated from seawater in Dokdo.</title>
        <authorList>
            <person name="Chi W.-J."/>
            <person name="Kim J.H."/>
        </authorList>
    </citation>
    <scope>NUCLEOTIDE SEQUENCE [LARGE SCALE GENOMIC DNA]</scope>
    <source>
        <strain evidence="1 2">DOK2-8</strain>
    </source>
</reference>
<dbReference type="AlphaFoldDB" id="A0AAC9LLU7"/>
<dbReference type="KEGG" id="lvn:BWR22_05145"/>
<keyword evidence="2" id="KW-1185">Reference proteome</keyword>
<organism evidence="1 2">
    <name type="scientific">Lacinutrix venerupis</name>
    <dbReference type="NCBI Taxonomy" id="1486034"/>
    <lineage>
        <taxon>Bacteria</taxon>
        <taxon>Pseudomonadati</taxon>
        <taxon>Bacteroidota</taxon>
        <taxon>Flavobacteriia</taxon>
        <taxon>Flavobacteriales</taxon>
        <taxon>Flavobacteriaceae</taxon>
        <taxon>Lacinutrix</taxon>
    </lineage>
</organism>
<sequence>MRKPLTTIFTFLVLSLIFWNCKQEKVISETEFGQVVFYEIFPSVLDSIYYDKRMTPPPPPPPEFFEKKEYDNSNLDKVISDYKKSDKFIKDKINWENKKDSLNQDSTPIYLAVSDSVTSFEREDMYELVKHFKNKNIVLDSKNIELKNGYKIDLNKLESNNKKIKFKYQSEFPKGREFWRTEYDFYVGAKIGFSRILFDKSKSYGILNGGFGMGILNGSGFRIFIRKNDKGNWIIDKIIDTWIS</sequence>
<name>A0AAC9LLU7_9FLAO</name>
<dbReference type="Proteomes" id="UP000187506">
    <property type="component" value="Chromosome"/>
</dbReference>